<dbReference type="AlphaFoldDB" id="A0A1S7DPH6"/>
<evidence type="ECO:0000313" key="2">
    <source>
        <dbReference type="Proteomes" id="UP000189883"/>
    </source>
</evidence>
<dbReference type="EMBL" id="CP011859">
    <property type="protein sequence ID" value="AQY21032.1"/>
    <property type="molecule type" value="Genomic_DNA"/>
</dbReference>
<accession>A0A1S7DPH6</accession>
<name>A0A1S7DPH6_RIEAN</name>
<protein>
    <submittedName>
        <fullName evidence="1">Uncharacterized protein</fullName>
    </submittedName>
</protein>
<sequence>MFGLDSVSFITLKFNFISTERFSVVWRAMVGLCEEAG</sequence>
<organism evidence="1 2">
    <name type="scientific">Riemerella anatipestifer</name>
    <name type="common">Moraxella anatipestifer</name>
    <dbReference type="NCBI Taxonomy" id="34085"/>
    <lineage>
        <taxon>Bacteria</taxon>
        <taxon>Pseudomonadati</taxon>
        <taxon>Bacteroidota</taxon>
        <taxon>Flavobacteriia</taxon>
        <taxon>Flavobacteriales</taxon>
        <taxon>Weeksellaceae</taxon>
        <taxon>Riemerella</taxon>
    </lineage>
</organism>
<dbReference type="Proteomes" id="UP000189883">
    <property type="component" value="Chromosome"/>
</dbReference>
<proteinExistence type="predicted"/>
<evidence type="ECO:0000313" key="1">
    <source>
        <dbReference type="EMBL" id="AQY21032.1"/>
    </source>
</evidence>
<reference evidence="1 2" key="1">
    <citation type="submission" date="2015-06" db="EMBL/GenBank/DDBJ databases">
        <title>R. anatipestifer strain HXb2 is the most virulent strain so far, and the genome sequence would help us uncover the pathogenesis.</title>
        <authorList>
            <person name="Hu Q."/>
            <person name="Qi J."/>
            <person name="Bo H."/>
            <person name="Liu G."/>
            <person name="Tao M."/>
            <person name="Ding Y."/>
            <person name="Xue Y."/>
        </authorList>
    </citation>
    <scope>NUCLEOTIDE SEQUENCE [LARGE SCALE GENOMIC DNA]</scope>
    <source>
        <strain evidence="1 2">HXb2</strain>
    </source>
</reference>
<gene>
    <name evidence="1" type="ORF">AB406_0067</name>
</gene>